<dbReference type="PROSITE" id="PS50011">
    <property type="entry name" value="PROTEIN_KINASE_DOM"/>
    <property type="match status" value="1"/>
</dbReference>
<evidence type="ECO:0000313" key="4">
    <source>
        <dbReference type="EMBL" id="PSC72543.1"/>
    </source>
</evidence>
<reference evidence="4 5" key="1">
    <citation type="journal article" date="2018" name="Plant J.">
        <title>Genome sequences of Chlorella sorokiniana UTEX 1602 and Micractinium conductrix SAG 241.80: implications to maltose excretion by a green alga.</title>
        <authorList>
            <person name="Arriola M.B."/>
            <person name="Velmurugan N."/>
            <person name="Zhang Y."/>
            <person name="Plunkett M.H."/>
            <person name="Hondzo H."/>
            <person name="Barney B.M."/>
        </authorList>
    </citation>
    <scope>NUCLEOTIDE SEQUENCE [LARGE SCALE GENOMIC DNA]</scope>
    <source>
        <strain evidence="4 5">SAG 241.80</strain>
    </source>
</reference>
<dbReference type="GO" id="GO:0004672">
    <property type="term" value="F:protein kinase activity"/>
    <property type="evidence" value="ECO:0007669"/>
    <property type="project" value="InterPro"/>
</dbReference>
<dbReference type="AlphaFoldDB" id="A0A2P6VEM2"/>
<dbReference type="Gene3D" id="3.40.33.10">
    <property type="entry name" value="CAP"/>
    <property type="match status" value="1"/>
</dbReference>
<dbReference type="PANTHER" id="PTHR31157:SF1">
    <property type="entry name" value="SCP DOMAIN-CONTAINING PROTEIN"/>
    <property type="match status" value="1"/>
</dbReference>
<dbReference type="PANTHER" id="PTHR31157">
    <property type="entry name" value="SCP DOMAIN-CONTAINING PROTEIN"/>
    <property type="match status" value="1"/>
</dbReference>
<dbReference type="Gene3D" id="3.30.200.20">
    <property type="entry name" value="Phosphorylase Kinase, domain 1"/>
    <property type="match status" value="1"/>
</dbReference>
<dbReference type="InterPro" id="IPR035940">
    <property type="entry name" value="CAP_sf"/>
</dbReference>
<feature type="compositionally biased region" description="Low complexity" evidence="1">
    <location>
        <begin position="294"/>
        <end position="303"/>
    </location>
</feature>
<dbReference type="Pfam" id="PF00069">
    <property type="entry name" value="Pkinase"/>
    <property type="match status" value="1"/>
</dbReference>
<dbReference type="CDD" id="cd05379">
    <property type="entry name" value="CAP_bacterial"/>
    <property type="match status" value="1"/>
</dbReference>
<dbReference type="Pfam" id="PF00188">
    <property type="entry name" value="CAP"/>
    <property type="match status" value="1"/>
</dbReference>
<dbReference type="SUPFAM" id="SSF56112">
    <property type="entry name" value="Protein kinase-like (PK-like)"/>
    <property type="match status" value="1"/>
</dbReference>
<dbReference type="OrthoDB" id="551454at2759"/>
<dbReference type="GO" id="GO:0005524">
    <property type="term" value="F:ATP binding"/>
    <property type="evidence" value="ECO:0007669"/>
    <property type="project" value="InterPro"/>
</dbReference>
<feature type="compositionally biased region" description="Pro residues" evidence="1">
    <location>
        <begin position="382"/>
        <end position="391"/>
    </location>
</feature>
<accession>A0A2P6VEM2</accession>
<dbReference type="PROSITE" id="PS51670">
    <property type="entry name" value="SHKT"/>
    <property type="match status" value="1"/>
</dbReference>
<dbReference type="InterPro" id="IPR003582">
    <property type="entry name" value="ShKT_dom"/>
</dbReference>
<feature type="domain" description="Protein kinase" evidence="2">
    <location>
        <begin position="29"/>
        <end position="270"/>
    </location>
</feature>
<feature type="region of interest" description="Disordered" evidence="1">
    <location>
        <begin position="366"/>
        <end position="394"/>
    </location>
</feature>
<feature type="compositionally biased region" description="Gly residues" evidence="1">
    <location>
        <begin position="366"/>
        <end position="376"/>
    </location>
</feature>
<gene>
    <name evidence="4" type="ORF">C2E20_4207</name>
</gene>
<comment type="caution">
    <text evidence="4">The sequence shown here is derived from an EMBL/GenBank/DDBJ whole genome shotgun (WGS) entry which is preliminary data.</text>
</comment>
<dbReference type="Proteomes" id="UP000239649">
    <property type="component" value="Unassembled WGS sequence"/>
</dbReference>
<feature type="region of interest" description="Disordered" evidence="1">
    <location>
        <begin position="272"/>
        <end position="303"/>
    </location>
</feature>
<sequence>MVLGFLKRLGHLPGSHHDDAEGSLIGGRYKVIHKLVKGAYATVYMVEGLDGRRFALKKTDIATMGEADRRTAVNELLLLASLHHPKSYRPAPPQFNEAFVEGDALCCVMGLCLGGSLHQVISAHAELGSRIPEAQQRRDIMPANLLLVSGSGLLKIADLGVAGVLANAVGTTGFASPEVTAGRTQPASDCFSLGMCLYELCMRRSPFGAASEAAVAAAVQAWGPADAAEAAAALFPDYIPELVGLLQALLQPDPSARPTAGQILERHATQQRLATLPQPPAGDACGRRWDAPRAADSTGASTGASAGAGGVALAAAGGAATTCRNRLTNCAKWKANGYCAATWFYNDRSVGSYWCRKTCRKCGTTTGGTTTGGTTTGGTTACPPPPPPSPRPDVGIASSWQVSLLSLVNSARAKAGAPPLCLNAALTKAAQDHSQDQAKRRDMSHTGGDGSDVGQRALRVGYSWRAVGENVAWGYSTVQAVFDSWMGSPGHRANILSTAYKHTGLGQATSDGIYWTQVFGNSVSQGCT</sequence>
<name>A0A2P6VEM2_9CHLO</name>
<dbReference type="STRING" id="554055.A0A2P6VEM2"/>
<feature type="region of interest" description="Disordered" evidence="1">
    <location>
        <begin position="432"/>
        <end position="454"/>
    </location>
</feature>
<dbReference type="InterPro" id="IPR011009">
    <property type="entry name" value="Kinase-like_dom_sf"/>
</dbReference>
<dbReference type="SUPFAM" id="SSF55797">
    <property type="entry name" value="PR-1-like"/>
    <property type="match status" value="1"/>
</dbReference>
<keyword evidence="5" id="KW-1185">Reference proteome</keyword>
<evidence type="ECO:0000313" key="5">
    <source>
        <dbReference type="Proteomes" id="UP000239649"/>
    </source>
</evidence>
<dbReference type="Gene3D" id="1.10.510.10">
    <property type="entry name" value="Transferase(Phosphotransferase) domain 1"/>
    <property type="match status" value="1"/>
</dbReference>
<dbReference type="InterPro" id="IPR000719">
    <property type="entry name" value="Prot_kinase_dom"/>
</dbReference>
<dbReference type="EMBL" id="LHPF02000010">
    <property type="protein sequence ID" value="PSC72543.1"/>
    <property type="molecule type" value="Genomic_DNA"/>
</dbReference>
<organism evidence="4 5">
    <name type="scientific">Micractinium conductrix</name>
    <dbReference type="NCBI Taxonomy" id="554055"/>
    <lineage>
        <taxon>Eukaryota</taxon>
        <taxon>Viridiplantae</taxon>
        <taxon>Chlorophyta</taxon>
        <taxon>core chlorophytes</taxon>
        <taxon>Trebouxiophyceae</taxon>
        <taxon>Chlorellales</taxon>
        <taxon>Chlorellaceae</taxon>
        <taxon>Chlorella clade</taxon>
        <taxon>Micractinium</taxon>
    </lineage>
</organism>
<dbReference type="InterPro" id="IPR014044">
    <property type="entry name" value="CAP_dom"/>
</dbReference>
<evidence type="ECO:0000259" key="3">
    <source>
        <dbReference type="PROSITE" id="PS51670"/>
    </source>
</evidence>
<evidence type="ECO:0000256" key="1">
    <source>
        <dbReference type="SAM" id="MobiDB-lite"/>
    </source>
</evidence>
<feature type="compositionally biased region" description="Basic and acidic residues" evidence="1">
    <location>
        <begin position="432"/>
        <end position="444"/>
    </location>
</feature>
<evidence type="ECO:0000259" key="2">
    <source>
        <dbReference type="PROSITE" id="PS50011"/>
    </source>
</evidence>
<proteinExistence type="predicted"/>
<protein>
    <submittedName>
        <fullName evidence="4">Allergen V5 Tpx-1 family</fullName>
    </submittedName>
</protein>
<feature type="domain" description="ShKT" evidence="3">
    <location>
        <begin position="323"/>
        <end position="362"/>
    </location>
</feature>